<evidence type="ECO:0000313" key="17">
    <source>
        <dbReference type="EMBL" id="CAF0982234.1"/>
    </source>
</evidence>
<dbReference type="NCBIfam" id="TIGR00951">
    <property type="entry name" value="2A43"/>
    <property type="match status" value="1"/>
</dbReference>
<dbReference type="Pfam" id="PF04193">
    <property type="entry name" value="PQ-loop"/>
    <property type="match status" value="2"/>
</dbReference>
<dbReference type="EMBL" id="CAJOBA010005726">
    <property type="protein sequence ID" value="CAF3752778.1"/>
    <property type="molecule type" value="Genomic_DNA"/>
</dbReference>
<dbReference type="GO" id="GO:0015184">
    <property type="term" value="F:L-cystine transmembrane transporter activity"/>
    <property type="evidence" value="ECO:0007669"/>
    <property type="project" value="TreeGrafter"/>
</dbReference>
<evidence type="ECO:0000256" key="13">
    <source>
        <dbReference type="ARBA" id="ARBA00074957"/>
    </source>
</evidence>
<dbReference type="Proteomes" id="UP000663829">
    <property type="component" value="Unassembled WGS sequence"/>
</dbReference>
<feature type="transmembrane region" description="Helical" evidence="14">
    <location>
        <begin position="276"/>
        <end position="298"/>
    </location>
</feature>
<dbReference type="Proteomes" id="UP000682733">
    <property type="component" value="Unassembled WGS sequence"/>
</dbReference>
<evidence type="ECO:0000313" key="20">
    <source>
        <dbReference type="Proteomes" id="UP000663829"/>
    </source>
</evidence>
<dbReference type="FunFam" id="1.20.1280.290:FF:000023">
    <property type="entry name" value="Cystinosin homolog"/>
    <property type="match status" value="1"/>
</dbReference>
<keyword evidence="20" id="KW-1185">Reference proteome</keyword>
<dbReference type="PANTHER" id="PTHR13131:SF5">
    <property type="entry name" value="CYSTINOSIN"/>
    <property type="match status" value="1"/>
</dbReference>
<comment type="function">
    <text evidence="12">Cystine/H(+) symporter that mediates export of cystine, the oxidized dimer of cysteine, from lysosomes. May play a role in the degradation of engulfed apoptotic cells.</text>
</comment>
<dbReference type="AlphaFoldDB" id="A0A813V2H7"/>
<evidence type="ECO:0000256" key="4">
    <source>
        <dbReference type="ARBA" id="ARBA00022692"/>
    </source>
</evidence>
<evidence type="ECO:0000256" key="1">
    <source>
        <dbReference type="ARBA" id="ARBA00004155"/>
    </source>
</evidence>
<keyword evidence="10" id="KW-0458">Lysosome</keyword>
<evidence type="ECO:0000256" key="7">
    <source>
        <dbReference type="ARBA" id="ARBA00022989"/>
    </source>
</evidence>
<evidence type="ECO:0000313" key="18">
    <source>
        <dbReference type="EMBL" id="CAF3624545.1"/>
    </source>
</evidence>
<evidence type="ECO:0000313" key="19">
    <source>
        <dbReference type="EMBL" id="CAF3752778.1"/>
    </source>
</evidence>
<feature type="transmembrane region" description="Helical" evidence="14">
    <location>
        <begin position="310"/>
        <end position="331"/>
    </location>
</feature>
<organism evidence="16 20">
    <name type="scientific">Didymodactylos carnosus</name>
    <dbReference type="NCBI Taxonomy" id="1234261"/>
    <lineage>
        <taxon>Eukaryota</taxon>
        <taxon>Metazoa</taxon>
        <taxon>Spiralia</taxon>
        <taxon>Gnathifera</taxon>
        <taxon>Rotifera</taxon>
        <taxon>Eurotatoria</taxon>
        <taxon>Bdelloidea</taxon>
        <taxon>Philodinida</taxon>
        <taxon>Philodinidae</taxon>
        <taxon>Didymodactylos</taxon>
    </lineage>
</organism>
<dbReference type="Proteomes" id="UP000681722">
    <property type="component" value="Unassembled WGS sequence"/>
</dbReference>
<dbReference type="Gene3D" id="1.20.1280.290">
    <property type="match status" value="2"/>
</dbReference>
<keyword evidence="7 14" id="KW-1133">Transmembrane helix</keyword>
<dbReference type="FunFam" id="1.20.1280.290:FF:000016">
    <property type="entry name" value="Cystinosin homolog"/>
    <property type="match status" value="1"/>
</dbReference>
<dbReference type="InterPro" id="IPR018958">
    <property type="entry name" value="Knr4/Smi1-like_dom"/>
</dbReference>
<dbReference type="InterPro" id="IPR006603">
    <property type="entry name" value="PQ-loop_rpt"/>
</dbReference>
<comment type="catalytic activity">
    <reaction evidence="11">
        <text>L-cystine(out) + H(+)(out) = L-cystine(in) + H(+)(in)</text>
        <dbReference type="Rhea" id="RHEA:66172"/>
        <dbReference type="ChEBI" id="CHEBI:15378"/>
        <dbReference type="ChEBI" id="CHEBI:35491"/>
    </reaction>
    <physiologicalReaction direction="left-to-right" evidence="11">
        <dbReference type="Rhea" id="RHEA:66173"/>
    </physiologicalReaction>
</comment>
<feature type="transmembrane region" description="Helical" evidence="14">
    <location>
        <begin position="114"/>
        <end position="132"/>
    </location>
</feature>
<protein>
    <recommendedName>
        <fullName evidence="13">Cystinosin homolog</fullName>
    </recommendedName>
</protein>
<evidence type="ECO:0000256" key="11">
    <source>
        <dbReference type="ARBA" id="ARBA00048473"/>
    </source>
</evidence>
<dbReference type="SMART" id="SM00679">
    <property type="entry name" value="CTNS"/>
    <property type="match status" value="2"/>
</dbReference>
<reference evidence="16" key="1">
    <citation type="submission" date="2021-02" db="EMBL/GenBank/DDBJ databases">
        <authorList>
            <person name="Nowell W R."/>
        </authorList>
    </citation>
    <scope>NUCLEOTIDE SEQUENCE</scope>
</reference>
<dbReference type="GO" id="GO:0005765">
    <property type="term" value="C:lysosomal membrane"/>
    <property type="evidence" value="ECO:0007669"/>
    <property type="project" value="UniProtKB-SubCell"/>
</dbReference>
<evidence type="ECO:0000256" key="2">
    <source>
        <dbReference type="ARBA" id="ARBA00006855"/>
    </source>
</evidence>
<feature type="transmembrane region" description="Helical" evidence="14">
    <location>
        <begin position="195"/>
        <end position="215"/>
    </location>
</feature>
<dbReference type="GO" id="GO:0015293">
    <property type="term" value="F:symporter activity"/>
    <property type="evidence" value="ECO:0007669"/>
    <property type="project" value="UniProtKB-KW"/>
</dbReference>
<evidence type="ECO:0000259" key="15">
    <source>
        <dbReference type="SMART" id="SM00860"/>
    </source>
</evidence>
<keyword evidence="6" id="KW-0769">Symport</keyword>
<sequence>MIADDDHTILFDPSSLSISVNKVRSTTVQLVTPPGQYVNITFLYGNNDELTLNTHGYIDPLPNITFNQHITTQQIHIKARKAGHLIIGAQSEELNITQRDFVRIEISKSSTLNVFIQIIGWMYFLAWSISFYPQIILNFKRKSVIGLNFDFLTLNILGHFCYSVFNVTLYSSSAVQSEYYHAHPHGVIPVLLNDVVFACHAVFACLVTIFQCLFFERGKQRVSYTTRIIIKRKFQTLTLLYFYSYVKLLITLLKYWPQAWFNYRRKSTEGWSIGNILLDFTGGALSLLQMFMLAYNFNDWTSIFGSPTKFGLGVLSIFFDLIFIIQHYYLYRQPIVSDSFIRIERWLEHNAPHVSKKLNSPVLAPELQKAEKELGAHFPQSVKDAYLIHNGESTDSEGIFGLWRWLPLKEIVEWNNEQKRRERKYQFGDFKPSFMIPLLESADGNLRYVETSDETGEEETPVIEWSHDNPTRDVKYGSFSTYLSTFADRLEAGEFIYNTKEHLEGLMSKT</sequence>
<evidence type="ECO:0000256" key="5">
    <source>
        <dbReference type="ARBA" id="ARBA00022737"/>
    </source>
</evidence>
<proteinExistence type="inferred from homology"/>
<evidence type="ECO:0000256" key="10">
    <source>
        <dbReference type="ARBA" id="ARBA00023228"/>
    </source>
</evidence>
<feature type="transmembrane region" description="Helical" evidence="14">
    <location>
        <begin position="144"/>
        <end position="165"/>
    </location>
</feature>
<name>A0A813V2H7_9BILA</name>
<dbReference type="Gene3D" id="3.40.1580.10">
    <property type="entry name" value="SMI1/KNR4-like"/>
    <property type="match status" value="1"/>
</dbReference>
<dbReference type="PANTHER" id="PTHR13131">
    <property type="entry name" value="CYSTINOSIN"/>
    <property type="match status" value="1"/>
</dbReference>
<dbReference type="SMART" id="SM00860">
    <property type="entry name" value="SMI1_KNR4"/>
    <property type="match status" value="1"/>
</dbReference>
<evidence type="ECO:0000256" key="3">
    <source>
        <dbReference type="ARBA" id="ARBA00022448"/>
    </source>
</evidence>
<dbReference type="Pfam" id="PF09346">
    <property type="entry name" value="SMI1_KNR4"/>
    <property type="match status" value="1"/>
</dbReference>
<accession>A0A813V2H7</accession>
<dbReference type="Proteomes" id="UP000677228">
    <property type="component" value="Unassembled WGS sequence"/>
</dbReference>
<keyword evidence="3" id="KW-0813">Transport</keyword>
<feature type="transmembrane region" description="Helical" evidence="14">
    <location>
        <begin position="236"/>
        <end position="256"/>
    </location>
</feature>
<keyword evidence="9" id="KW-0325">Glycoprotein</keyword>
<comment type="subcellular location">
    <subcellularLocation>
        <location evidence="1">Lysosome membrane</location>
        <topology evidence="1">Multi-pass membrane protein</topology>
    </subcellularLocation>
</comment>
<evidence type="ECO:0000256" key="8">
    <source>
        <dbReference type="ARBA" id="ARBA00023136"/>
    </source>
</evidence>
<dbReference type="InterPro" id="IPR037883">
    <property type="entry name" value="Knr4/Smi1-like_sf"/>
</dbReference>
<keyword evidence="8 14" id="KW-0472">Membrane</keyword>
<dbReference type="EMBL" id="CAJOBC010000775">
    <property type="protein sequence ID" value="CAF3624545.1"/>
    <property type="molecule type" value="Genomic_DNA"/>
</dbReference>
<keyword evidence="5" id="KW-0677">Repeat</keyword>
<dbReference type="EMBL" id="CAJNOQ010000775">
    <property type="protein sequence ID" value="CAF0837298.1"/>
    <property type="molecule type" value="Genomic_DNA"/>
</dbReference>
<evidence type="ECO:0000256" key="9">
    <source>
        <dbReference type="ARBA" id="ARBA00023180"/>
    </source>
</evidence>
<dbReference type="EMBL" id="CAJNOK010005720">
    <property type="protein sequence ID" value="CAF0982234.1"/>
    <property type="molecule type" value="Genomic_DNA"/>
</dbReference>
<evidence type="ECO:0000256" key="12">
    <source>
        <dbReference type="ARBA" id="ARBA00055495"/>
    </source>
</evidence>
<feature type="domain" description="Knr4/Smi1-like" evidence="15">
    <location>
        <begin position="361"/>
        <end position="485"/>
    </location>
</feature>
<dbReference type="InterPro" id="IPR005282">
    <property type="entry name" value="LC_transporter"/>
</dbReference>
<gene>
    <name evidence="16" type="ORF">GPM918_LOCUS5375</name>
    <name evidence="17" type="ORF">OVA965_LOCUS13647</name>
    <name evidence="18" type="ORF">SRO942_LOCUS5375</name>
    <name evidence="19" type="ORF">TMI583_LOCUS13650</name>
</gene>
<comment type="similarity">
    <text evidence="2">Belongs to the cystinosin family.</text>
</comment>
<evidence type="ECO:0000256" key="14">
    <source>
        <dbReference type="SAM" id="Phobius"/>
    </source>
</evidence>
<evidence type="ECO:0000256" key="6">
    <source>
        <dbReference type="ARBA" id="ARBA00022847"/>
    </source>
</evidence>
<dbReference type="SUPFAM" id="SSF160631">
    <property type="entry name" value="SMI1/KNR4-like"/>
    <property type="match status" value="1"/>
</dbReference>
<keyword evidence="4 14" id="KW-0812">Transmembrane</keyword>
<dbReference type="OrthoDB" id="75720at2759"/>
<comment type="caution">
    <text evidence="16">The sequence shown here is derived from an EMBL/GenBank/DDBJ whole genome shotgun (WGS) entry which is preliminary data.</text>
</comment>
<evidence type="ECO:0000313" key="16">
    <source>
        <dbReference type="EMBL" id="CAF0837298.1"/>
    </source>
</evidence>